<gene>
    <name evidence="5" type="ORF">BKA67DRAFT_15875</name>
</gene>
<evidence type="ECO:0000259" key="4">
    <source>
        <dbReference type="PROSITE" id="PS50048"/>
    </source>
</evidence>
<feature type="compositionally biased region" description="Low complexity" evidence="3">
    <location>
        <begin position="183"/>
        <end position="195"/>
    </location>
</feature>
<dbReference type="SMART" id="SM00066">
    <property type="entry name" value="GAL4"/>
    <property type="match status" value="1"/>
</dbReference>
<feature type="compositionally biased region" description="Acidic residues" evidence="3">
    <location>
        <begin position="150"/>
        <end position="159"/>
    </location>
</feature>
<dbReference type="GO" id="GO:0008270">
    <property type="term" value="F:zinc ion binding"/>
    <property type="evidence" value="ECO:0007669"/>
    <property type="project" value="InterPro"/>
</dbReference>
<dbReference type="InterPro" id="IPR021858">
    <property type="entry name" value="Fun_TF"/>
</dbReference>
<keyword evidence="6" id="KW-1185">Reference proteome</keyword>
<organism evidence="5 6">
    <name type="scientific">Truncatella angustata</name>
    <dbReference type="NCBI Taxonomy" id="152316"/>
    <lineage>
        <taxon>Eukaryota</taxon>
        <taxon>Fungi</taxon>
        <taxon>Dikarya</taxon>
        <taxon>Ascomycota</taxon>
        <taxon>Pezizomycotina</taxon>
        <taxon>Sordariomycetes</taxon>
        <taxon>Xylariomycetidae</taxon>
        <taxon>Amphisphaeriales</taxon>
        <taxon>Sporocadaceae</taxon>
        <taxon>Truncatella</taxon>
    </lineage>
</organism>
<dbReference type="GO" id="GO:0045944">
    <property type="term" value="P:positive regulation of transcription by RNA polymerase II"/>
    <property type="evidence" value="ECO:0007669"/>
    <property type="project" value="TreeGrafter"/>
</dbReference>
<evidence type="ECO:0000313" key="5">
    <source>
        <dbReference type="EMBL" id="KAH6659500.1"/>
    </source>
</evidence>
<dbReference type="Gene3D" id="4.10.240.10">
    <property type="entry name" value="Zn(2)-C6 fungal-type DNA-binding domain"/>
    <property type="match status" value="1"/>
</dbReference>
<sequence length="716" mass="81232">MDGFYQHYVPGGSGEETSPGSQDAHSYIHNPQMQLDGSEMPIINPYESLGYVTGFPDPIMFQPPKPQHSRSRRKSAPGIDHVKHRRTRSGCYTCRSRRVKCDETHPTCERCRKGKRECVYPEISNSKSSDSAPKDGTSSGQTESPGHTPEDDDDDDEAERDTKLESIQDEDEPTEDSPRHIYSSFRRASAASTSTLPKASTRYDSETPSADGTKSSSPSLSTGTSTGFIAPFRASDPSIQPGPLDWSHLSPDLRFFLDYYCENISYYNYGLVVDPEDFFRTFLPGTAVRQGNDALLYAVVGFSAYHYTIQNPKGQIQDFLKYYNKSVTLLLASFRKKEKQNTATLLTILQLATIEEYFGDWVSLMGHQKAALQILTTLFTPQTAMQSYVTRTLLSWYVRFDVFVGMLGGFETRLPRDWFSTILSFFENQLANEGSDVDLKFELYSSAMNLITVDMSLLYAQGGRGEISGADFSLEHQRLEGRLRDWKAKLVKDHELCDQDHLVTNFEHRKPLTDDDIVDPYECRFLYRPPFFSTTILLSIWRSILVMHKTQEAFALQQEPSKELRELGYEICQIFETVSRWPFAPRGALIILQSGLAIGTLFLPKDSKHQLWMRQKFAAIEALGYVFPLTMRSRFSQIFQDPSCVHWWLPNDEGLTPIVRNIRSFADERNANPVSEQTENLREMSSIFAKMGLGSRDDSSSPLEPSPPRKGKNVMS</sequence>
<reference evidence="5" key="1">
    <citation type="journal article" date="2021" name="Nat. Commun.">
        <title>Genetic determinants of endophytism in the Arabidopsis root mycobiome.</title>
        <authorList>
            <person name="Mesny F."/>
            <person name="Miyauchi S."/>
            <person name="Thiergart T."/>
            <person name="Pickel B."/>
            <person name="Atanasova L."/>
            <person name="Karlsson M."/>
            <person name="Huettel B."/>
            <person name="Barry K.W."/>
            <person name="Haridas S."/>
            <person name="Chen C."/>
            <person name="Bauer D."/>
            <person name="Andreopoulos W."/>
            <person name="Pangilinan J."/>
            <person name="LaButti K."/>
            <person name="Riley R."/>
            <person name="Lipzen A."/>
            <person name="Clum A."/>
            <person name="Drula E."/>
            <person name="Henrissat B."/>
            <person name="Kohler A."/>
            <person name="Grigoriev I.V."/>
            <person name="Martin F.M."/>
            <person name="Hacquard S."/>
        </authorList>
    </citation>
    <scope>NUCLEOTIDE SEQUENCE</scope>
    <source>
        <strain evidence="5">MPI-SDFR-AT-0073</strain>
    </source>
</reference>
<dbReference type="CDD" id="cd00067">
    <property type="entry name" value="GAL4"/>
    <property type="match status" value="1"/>
</dbReference>
<dbReference type="PROSITE" id="PS50048">
    <property type="entry name" value="ZN2_CY6_FUNGAL_2"/>
    <property type="match status" value="1"/>
</dbReference>
<dbReference type="InterPro" id="IPR001138">
    <property type="entry name" value="Zn2Cys6_DnaBD"/>
</dbReference>
<feature type="compositionally biased region" description="Polar residues" evidence="3">
    <location>
        <begin position="123"/>
        <end position="145"/>
    </location>
</feature>
<evidence type="ECO:0000256" key="2">
    <source>
        <dbReference type="ARBA" id="ARBA00023242"/>
    </source>
</evidence>
<dbReference type="PROSITE" id="PS00463">
    <property type="entry name" value="ZN2_CY6_FUNGAL_1"/>
    <property type="match status" value="1"/>
</dbReference>
<proteinExistence type="predicted"/>
<feature type="domain" description="Zn(2)-C6 fungal-type" evidence="4">
    <location>
        <begin position="90"/>
        <end position="120"/>
    </location>
</feature>
<accession>A0A9P8UW85</accession>
<dbReference type="GO" id="GO:0000981">
    <property type="term" value="F:DNA-binding transcription factor activity, RNA polymerase II-specific"/>
    <property type="evidence" value="ECO:0007669"/>
    <property type="project" value="InterPro"/>
</dbReference>
<protein>
    <recommendedName>
        <fullName evidence="4">Zn(2)-C6 fungal-type domain-containing protein</fullName>
    </recommendedName>
</protein>
<evidence type="ECO:0000256" key="1">
    <source>
        <dbReference type="ARBA" id="ARBA00004123"/>
    </source>
</evidence>
<dbReference type="AlphaFoldDB" id="A0A9P8UW85"/>
<dbReference type="Proteomes" id="UP000758603">
    <property type="component" value="Unassembled WGS sequence"/>
</dbReference>
<dbReference type="RefSeq" id="XP_045963631.1">
    <property type="nucleotide sequence ID" value="XM_046095154.1"/>
</dbReference>
<dbReference type="PANTHER" id="PTHR37534:SF10">
    <property type="entry name" value="ZN(II)2CYS6 TRANSCRIPTION FACTOR (EUROFUNG)"/>
    <property type="match status" value="1"/>
</dbReference>
<feature type="region of interest" description="Disordered" evidence="3">
    <location>
        <begin position="1"/>
        <end position="28"/>
    </location>
</feature>
<dbReference type="InterPro" id="IPR036864">
    <property type="entry name" value="Zn2-C6_fun-type_DNA-bd_sf"/>
</dbReference>
<keyword evidence="2" id="KW-0539">Nucleus</keyword>
<dbReference type="SUPFAM" id="SSF57701">
    <property type="entry name" value="Zn2/Cys6 DNA-binding domain"/>
    <property type="match status" value="1"/>
</dbReference>
<name>A0A9P8UW85_9PEZI</name>
<dbReference type="GO" id="GO:0000976">
    <property type="term" value="F:transcription cis-regulatory region binding"/>
    <property type="evidence" value="ECO:0007669"/>
    <property type="project" value="TreeGrafter"/>
</dbReference>
<dbReference type="Pfam" id="PF00172">
    <property type="entry name" value="Zn_clus"/>
    <property type="match status" value="1"/>
</dbReference>
<feature type="region of interest" description="Disordered" evidence="3">
    <location>
        <begin position="692"/>
        <end position="716"/>
    </location>
</feature>
<feature type="region of interest" description="Disordered" evidence="3">
    <location>
        <begin position="60"/>
        <end position="87"/>
    </location>
</feature>
<dbReference type="OrthoDB" id="5278208at2759"/>
<dbReference type="PANTHER" id="PTHR37534">
    <property type="entry name" value="TRANSCRIPTIONAL ACTIVATOR PROTEIN UGA3"/>
    <property type="match status" value="1"/>
</dbReference>
<evidence type="ECO:0000256" key="3">
    <source>
        <dbReference type="SAM" id="MobiDB-lite"/>
    </source>
</evidence>
<comment type="caution">
    <text evidence="5">The sequence shown here is derived from an EMBL/GenBank/DDBJ whole genome shotgun (WGS) entry which is preliminary data.</text>
</comment>
<feature type="region of interest" description="Disordered" evidence="3">
    <location>
        <begin position="123"/>
        <end position="234"/>
    </location>
</feature>
<dbReference type="GeneID" id="70124047"/>
<comment type="subcellular location">
    <subcellularLocation>
        <location evidence="1">Nucleus</location>
    </subcellularLocation>
</comment>
<dbReference type="EMBL" id="JAGPXC010000001">
    <property type="protein sequence ID" value="KAH6659500.1"/>
    <property type="molecule type" value="Genomic_DNA"/>
</dbReference>
<dbReference type="GO" id="GO:0005634">
    <property type="term" value="C:nucleus"/>
    <property type="evidence" value="ECO:0007669"/>
    <property type="project" value="UniProtKB-SubCell"/>
</dbReference>
<dbReference type="Pfam" id="PF11951">
    <property type="entry name" value="Fungal_trans_2"/>
    <property type="match status" value="1"/>
</dbReference>
<feature type="compositionally biased region" description="Low complexity" evidence="3">
    <location>
        <begin position="212"/>
        <end position="227"/>
    </location>
</feature>
<evidence type="ECO:0000313" key="6">
    <source>
        <dbReference type="Proteomes" id="UP000758603"/>
    </source>
</evidence>